<feature type="chain" id="PRO_5031336004" evidence="2">
    <location>
        <begin position="25"/>
        <end position="178"/>
    </location>
</feature>
<evidence type="ECO:0000313" key="3">
    <source>
        <dbReference type="EMBL" id="CAE0719784.1"/>
    </source>
</evidence>
<evidence type="ECO:0000256" key="2">
    <source>
        <dbReference type="SAM" id="SignalP"/>
    </source>
</evidence>
<feature type="region of interest" description="Disordered" evidence="1">
    <location>
        <begin position="90"/>
        <end position="138"/>
    </location>
</feature>
<dbReference type="EMBL" id="HBIX01017376">
    <property type="protein sequence ID" value="CAE0719784.1"/>
    <property type="molecule type" value="Transcribed_RNA"/>
</dbReference>
<dbReference type="AlphaFoldDB" id="A0A7S4ALM6"/>
<accession>A0A7S4ALM6</accession>
<name>A0A7S4ALM6_9STRA</name>
<feature type="signal peptide" evidence="2">
    <location>
        <begin position="1"/>
        <end position="24"/>
    </location>
</feature>
<feature type="compositionally biased region" description="Low complexity" evidence="1">
    <location>
        <begin position="102"/>
        <end position="116"/>
    </location>
</feature>
<evidence type="ECO:0000256" key="1">
    <source>
        <dbReference type="SAM" id="MobiDB-lite"/>
    </source>
</evidence>
<gene>
    <name evidence="3" type="ORF">PAUS00366_LOCUS12538</name>
</gene>
<dbReference type="PROSITE" id="PS51257">
    <property type="entry name" value="PROKAR_LIPOPROTEIN"/>
    <property type="match status" value="1"/>
</dbReference>
<protein>
    <submittedName>
        <fullName evidence="3">Uncharacterized protein</fullName>
    </submittedName>
</protein>
<sequence>MMNFRTSFCLLSSILLSCHRSASAFLMTTANAMATAPSNAPSNARSPTSSLIFPKFADATFFVLHAGFEQLPGESSTAFIKRITSQSGNFLEEQNSKTRKLTSPSSRKNSTSNYSSGNDEESDEAKKPIGKYQSIEDWDAEQKEKGVMSWEEKVQFDGQRFGNQLKQDKILSRHLGTF</sequence>
<reference evidence="3" key="1">
    <citation type="submission" date="2021-01" db="EMBL/GenBank/DDBJ databases">
        <authorList>
            <person name="Corre E."/>
            <person name="Pelletier E."/>
            <person name="Niang G."/>
            <person name="Scheremetjew M."/>
            <person name="Finn R."/>
            <person name="Kale V."/>
            <person name="Holt S."/>
            <person name="Cochrane G."/>
            <person name="Meng A."/>
            <person name="Brown T."/>
            <person name="Cohen L."/>
        </authorList>
    </citation>
    <scope>NUCLEOTIDE SEQUENCE</scope>
    <source>
        <strain evidence="3">10249 10 AB</strain>
    </source>
</reference>
<keyword evidence="2" id="KW-0732">Signal</keyword>
<proteinExistence type="predicted"/>
<organism evidence="3">
    <name type="scientific">Pseudo-nitzschia australis</name>
    <dbReference type="NCBI Taxonomy" id="44445"/>
    <lineage>
        <taxon>Eukaryota</taxon>
        <taxon>Sar</taxon>
        <taxon>Stramenopiles</taxon>
        <taxon>Ochrophyta</taxon>
        <taxon>Bacillariophyta</taxon>
        <taxon>Bacillariophyceae</taxon>
        <taxon>Bacillariophycidae</taxon>
        <taxon>Bacillariales</taxon>
        <taxon>Bacillariaceae</taxon>
        <taxon>Pseudo-nitzschia</taxon>
    </lineage>
</organism>